<dbReference type="GO" id="GO:0005044">
    <property type="term" value="F:scavenger receptor activity"/>
    <property type="evidence" value="ECO:0007669"/>
    <property type="project" value="InterPro"/>
</dbReference>
<accession>A0A2C9KXZ3</accession>
<dbReference type="PANTHER" id="PTHR24043:SF8">
    <property type="entry name" value="EGF-LIKE DOMAIN-CONTAINING PROTEIN"/>
    <property type="match status" value="1"/>
</dbReference>
<dbReference type="AlphaFoldDB" id="A0A2C9KXZ3"/>
<proteinExistence type="predicted"/>
<dbReference type="EnsemblMetazoa" id="BGLB024800-RA">
    <property type="protein sequence ID" value="BGLB024800-PA"/>
    <property type="gene ID" value="BGLB024800"/>
</dbReference>
<dbReference type="KEGG" id="bgt:106052211"/>
<evidence type="ECO:0000313" key="2">
    <source>
        <dbReference type="EnsemblMetazoa" id="BGLB024800-PA"/>
    </source>
</evidence>
<dbReference type="InterPro" id="IPR042635">
    <property type="entry name" value="MEGF10/SREC1/2-like"/>
</dbReference>
<evidence type="ECO:0000313" key="3">
    <source>
        <dbReference type="Proteomes" id="UP000076420"/>
    </source>
</evidence>
<sequence length="290" mass="31845">MCSLFVSAGQRVSFMKTAYYSTPGTNTTRTLYPEALDGHLHPVVPVGTLWEIDLESSYILIGFYISFKDEAFFRAVIEVYDSNEALIYTWRIGNQGSTNIIFASSVTTPVRYINVITEDATNASLTTALNEFYAYGECPKGTWGVQCRENCSSDCPDVCRFDDGLCNEVCIGYSDPPKCQTECQTGWFGVNCKSQCSDRCWSCNSRTGVCEEGCLGFSDPPDCTIECDTGLWGRNCASNCSRCFNSTCNSRSGLCDQGCLGYSNPPICTTECGSGYWGLNCTYQSCDGKS</sequence>
<gene>
    <name evidence="2" type="primary">106052211</name>
</gene>
<dbReference type="Proteomes" id="UP000076420">
    <property type="component" value="Unassembled WGS sequence"/>
</dbReference>
<protein>
    <submittedName>
        <fullName evidence="2">Uncharacterized protein</fullName>
    </submittedName>
</protein>
<dbReference type="VEuPathDB" id="VectorBase:BGLAX_030787"/>
<dbReference type="PANTHER" id="PTHR24043">
    <property type="entry name" value="SCAVENGER RECEPTOR CLASS F"/>
    <property type="match status" value="1"/>
</dbReference>
<name>A0A2C9KXZ3_BIOGL</name>
<keyword evidence="1" id="KW-0245">EGF-like domain</keyword>
<dbReference type="VEuPathDB" id="VectorBase:BGLB024800"/>
<organism evidence="2 3">
    <name type="scientific">Biomphalaria glabrata</name>
    <name type="common">Bloodfluke planorb</name>
    <name type="synonym">Freshwater snail</name>
    <dbReference type="NCBI Taxonomy" id="6526"/>
    <lineage>
        <taxon>Eukaryota</taxon>
        <taxon>Metazoa</taxon>
        <taxon>Spiralia</taxon>
        <taxon>Lophotrochozoa</taxon>
        <taxon>Mollusca</taxon>
        <taxon>Gastropoda</taxon>
        <taxon>Heterobranchia</taxon>
        <taxon>Euthyneura</taxon>
        <taxon>Panpulmonata</taxon>
        <taxon>Hygrophila</taxon>
        <taxon>Lymnaeoidea</taxon>
        <taxon>Planorbidae</taxon>
        <taxon>Biomphalaria</taxon>
    </lineage>
</organism>
<reference evidence="2" key="1">
    <citation type="submission" date="2020-05" db="UniProtKB">
        <authorList>
            <consortium name="EnsemblMetazoa"/>
        </authorList>
    </citation>
    <scope>IDENTIFICATION</scope>
    <source>
        <strain evidence="2">BB02</strain>
    </source>
</reference>
<evidence type="ECO:0000256" key="1">
    <source>
        <dbReference type="ARBA" id="ARBA00022536"/>
    </source>
</evidence>